<proteinExistence type="predicted"/>
<protein>
    <submittedName>
        <fullName evidence="1">Uncharacterized protein</fullName>
    </submittedName>
</protein>
<dbReference type="EMBL" id="LS974620">
    <property type="protein sequence ID" value="CAG7905545.1"/>
    <property type="molecule type" value="Genomic_DNA"/>
</dbReference>
<accession>A0A8D9MDD2</accession>
<evidence type="ECO:0000313" key="1">
    <source>
        <dbReference type="EMBL" id="CAG7905545.1"/>
    </source>
</evidence>
<organism evidence="1 2">
    <name type="scientific">Brassica campestris</name>
    <name type="common">Field mustard</name>
    <dbReference type="NCBI Taxonomy" id="3711"/>
    <lineage>
        <taxon>Eukaryota</taxon>
        <taxon>Viridiplantae</taxon>
        <taxon>Streptophyta</taxon>
        <taxon>Embryophyta</taxon>
        <taxon>Tracheophyta</taxon>
        <taxon>Spermatophyta</taxon>
        <taxon>Magnoliopsida</taxon>
        <taxon>eudicotyledons</taxon>
        <taxon>Gunneridae</taxon>
        <taxon>Pentapetalae</taxon>
        <taxon>rosids</taxon>
        <taxon>malvids</taxon>
        <taxon>Brassicales</taxon>
        <taxon>Brassicaceae</taxon>
        <taxon>Brassiceae</taxon>
        <taxon>Brassica</taxon>
    </lineage>
</organism>
<dbReference type="AlphaFoldDB" id="A0A8D9MDD2"/>
<dbReference type="Gramene" id="A04p04460.2_BraZ1">
    <property type="protein sequence ID" value="A04p04460.2_BraZ1.CDS"/>
    <property type="gene ID" value="A04g04460.2_BraZ1"/>
</dbReference>
<reference evidence="1 2" key="1">
    <citation type="submission" date="2021-07" db="EMBL/GenBank/DDBJ databases">
        <authorList>
            <consortium name="Genoscope - CEA"/>
            <person name="William W."/>
        </authorList>
    </citation>
    <scope>NUCLEOTIDE SEQUENCE [LARGE SCALE GENOMIC DNA]</scope>
</reference>
<feature type="non-terminal residue" evidence="1">
    <location>
        <position position="64"/>
    </location>
</feature>
<name>A0A8D9MDD2_BRACM</name>
<dbReference type="Proteomes" id="UP000694005">
    <property type="component" value="Chromosome A04"/>
</dbReference>
<gene>
    <name evidence="1" type="ORF">BRAPAZ1V2_A04P04460.2</name>
</gene>
<evidence type="ECO:0000313" key="2">
    <source>
        <dbReference type="Proteomes" id="UP000694005"/>
    </source>
</evidence>
<sequence length="64" mass="6757">MDDCGELKAESSETSNTVLGIQATSDHVRMRVFHTADLALQDEVILSAAGPANASLQLLMLNGV</sequence>